<gene>
    <name evidence="2" type="ORF">BC6307_05630</name>
</gene>
<dbReference type="InterPro" id="IPR047801">
    <property type="entry name" value="Peptidase_C45"/>
</dbReference>
<dbReference type="Gene3D" id="1.10.10.2120">
    <property type="match status" value="1"/>
</dbReference>
<keyword evidence="3" id="KW-1185">Reference proteome</keyword>
<dbReference type="KEGG" id="bcoh:BC6307_05630"/>
<evidence type="ECO:0000313" key="2">
    <source>
        <dbReference type="EMBL" id="AST90801.1"/>
    </source>
</evidence>
<name>A0A223KMS6_9BACI</name>
<feature type="domain" description="Peptidase C45 hydrolase" evidence="1">
    <location>
        <begin position="116"/>
        <end position="335"/>
    </location>
</feature>
<proteinExistence type="predicted"/>
<dbReference type="InterPro" id="IPR047794">
    <property type="entry name" value="C45_proenzyme-like"/>
</dbReference>
<reference evidence="2 3" key="1">
    <citation type="submission" date="2016-12" db="EMBL/GenBank/DDBJ databases">
        <title>The whole genome sequencing and assembly of Bacillus cohnii DSM 6307T strain.</title>
        <authorList>
            <person name="Lee Y.-J."/>
            <person name="Yi H."/>
            <person name="Bahn Y.-S."/>
            <person name="Kim J.F."/>
            <person name="Lee D.-W."/>
        </authorList>
    </citation>
    <scope>NUCLEOTIDE SEQUENCE [LARGE SCALE GENOMIC DNA]</scope>
    <source>
        <strain evidence="2 3">DSM 6307</strain>
    </source>
</reference>
<dbReference type="Gene3D" id="3.60.60.10">
    <property type="entry name" value="Penicillin V Acylase, Chain A"/>
    <property type="match status" value="1"/>
</dbReference>
<dbReference type="RefSeq" id="WP_169714872.1">
    <property type="nucleotide sequence ID" value="NZ_CP018866.1"/>
</dbReference>
<dbReference type="EMBL" id="CP018866">
    <property type="protein sequence ID" value="AST90801.1"/>
    <property type="molecule type" value="Genomic_DNA"/>
</dbReference>
<sequence length="347" mass="38596">MINKSETAIRLSGTAYNIGFDHGKLAKEKIHVSLATYEKMFFENAALTWKDATNRALLHVNAIEKYNDKFIEEIQGVADGADVSFEDILALNARSEIALVMLDGCTSFALTDPKTSDTWLAQNWDWKSAQAQSLVHLSIEQKDYPTINMVTEAGIIGKIGSNSEGIGVCLNALVTDTWEPKVPIHLGLRAVLQSATFEEALSKVEENQLASCAHFLIGSKSTQLASVEVSPHHTVSRTTNSGILTHTNHICDESLKRKVNEDILPDSLERLSTMDSLLQNTKITNEADLFSLLSNHHNHPYSICRHECNDDNVPYNKRMETVFSIVMNLTNNELTWIKGKPCEVLVK</sequence>
<dbReference type="InterPro" id="IPR005079">
    <property type="entry name" value="Peptidase_C45_hydrolase"/>
</dbReference>
<dbReference type="NCBIfam" id="NF040521">
    <property type="entry name" value="C45_proenzyme"/>
    <property type="match status" value="1"/>
</dbReference>
<dbReference type="PANTHER" id="PTHR34180:SF1">
    <property type="entry name" value="BETA-ALANYL-DOPAMINE_CARCININE HYDROLASE"/>
    <property type="match status" value="1"/>
</dbReference>
<dbReference type="AlphaFoldDB" id="A0A223KMS6"/>
<dbReference type="Pfam" id="PF03417">
    <property type="entry name" value="AAT"/>
    <property type="match status" value="1"/>
</dbReference>
<dbReference type="Proteomes" id="UP000215224">
    <property type="component" value="Chromosome"/>
</dbReference>
<protein>
    <recommendedName>
        <fullName evidence="1">Peptidase C45 hydrolase domain-containing protein</fullName>
    </recommendedName>
</protein>
<accession>A0A223KMS6</accession>
<dbReference type="STRING" id="1314751.GCA_001591425_04747"/>
<organism evidence="2 3">
    <name type="scientific">Sutcliffiella cohnii</name>
    <dbReference type="NCBI Taxonomy" id="33932"/>
    <lineage>
        <taxon>Bacteria</taxon>
        <taxon>Bacillati</taxon>
        <taxon>Bacillota</taxon>
        <taxon>Bacilli</taxon>
        <taxon>Bacillales</taxon>
        <taxon>Bacillaceae</taxon>
        <taxon>Sutcliffiella</taxon>
    </lineage>
</organism>
<evidence type="ECO:0000259" key="1">
    <source>
        <dbReference type="Pfam" id="PF03417"/>
    </source>
</evidence>
<dbReference type="PANTHER" id="PTHR34180">
    <property type="entry name" value="PEPTIDASE C45"/>
    <property type="match status" value="1"/>
</dbReference>
<evidence type="ECO:0000313" key="3">
    <source>
        <dbReference type="Proteomes" id="UP000215224"/>
    </source>
</evidence>